<keyword evidence="3" id="KW-1185">Reference proteome</keyword>
<evidence type="ECO:0000313" key="3">
    <source>
        <dbReference type="Proteomes" id="UP000810171"/>
    </source>
</evidence>
<dbReference type="InterPro" id="IPR007048">
    <property type="entry name" value="IraD/Gp25-like"/>
</dbReference>
<reference evidence="2 3" key="1">
    <citation type="submission" date="2020-09" db="EMBL/GenBank/DDBJ databases">
        <authorList>
            <person name="Tanuku N.R.S."/>
        </authorList>
    </citation>
    <scope>NUCLEOTIDE SEQUENCE [LARGE SCALE GENOMIC DNA]</scope>
    <source>
        <strain evidence="2 3">AK62</strain>
    </source>
</reference>
<comment type="caution">
    <text evidence="2">The sequence shown here is derived from an EMBL/GenBank/DDBJ whole genome shotgun (WGS) entry which is preliminary data.</text>
</comment>
<proteinExistence type="predicted"/>
<gene>
    <name evidence="2" type="ORF">H9C73_02785</name>
</gene>
<feature type="domain" description="IraD/Gp25-like" evidence="1">
    <location>
        <begin position="16"/>
        <end position="96"/>
    </location>
</feature>
<dbReference type="SUPFAM" id="SSF160719">
    <property type="entry name" value="gpW/gp25-like"/>
    <property type="match status" value="1"/>
</dbReference>
<dbReference type="EMBL" id="JACVEW010000003">
    <property type="protein sequence ID" value="MBP0047650.1"/>
    <property type="molecule type" value="Genomic_DNA"/>
</dbReference>
<organism evidence="2 3">
    <name type="scientific">Marinobacterium alkalitolerans</name>
    <dbReference type="NCBI Taxonomy" id="1542925"/>
    <lineage>
        <taxon>Bacteria</taxon>
        <taxon>Pseudomonadati</taxon>
        <taxon>Pseudomonadota</taxon>
        <taxon>Gammaproteobacteria</taxon>
        <taxon>Oceanospirillales</taxon>
        <taxon>Oceanospirillaceae</taxon>
        <taxon>Marinobacterium</taxon>
    </lineage>
</organism>
<name>A0ABS3Z7G5_9GAMM</name>
<accession>A0ABS3Z7G5</accession>
<dbReference type="Pfam" id="PF04965">
    <property type="entry name" value="GPW_gp25"/>
    <property type="match status" value="1"/>
</dbReference>
<protein>
    <submittedName>
        <fullName evidence="2">GPW/gp25 family protein</fullName>
    </submittedName>
</protein>
<evidence type="ECO:0000313" key="2">
    <source>
        <dbReference type="EMBL" id="MBP0047650.1"/>
    </source>
</evidence>
<dbReference type="Gene3D" id="3.10.450.40">
    <property type="match status" value="1"/>
</dbReference>
<evidence type="ECO:0000259" key="1">
    <source>
        <dbReference type="Pfam" id="PF04965"/>
    </source>
</evidence>
<dbReference type="Proteomes" id="UP000810171">
    <property type="component" value="Unassembled WGS sequence"/>
</dbReference>
<dbReference type="RefSeq" id="WP_209286260.1">
    <property type="nucleotide sequence ID" value="NZ_JACVEW010000003.1"/>
</dbReference>
<sequence>MNGTSATTGKRLIGIDHLRQSITDILTTPLGSRVMRREYGSRLFQLIDAPMNRSTLLQLYAATAEALRRWEPRFRLTQVRAESAEPGRVVLMITGTYLPDGKEISLDGIVVT</sequence>